<name>A0A9D1NKI5_9BACT</name>
<gene>
    <name evidence="8" type="ORF">IAC75_03890</name>
</gene>
<evidence type="ECO:0000256" key="4">
    <source>
        <dbReference type="ARBA" id="ARBA00022692"/>
    </source>
</evidence>
<protein>
    <submittedName>
        <fullName evidence="8">YeiH family putative sulfate export transporter</fullName>
    </submittedName>
</protein>
<feature type="transmembrane region" description="Helical" evidence="7">
    <location>
        <begin position="348"/>
        <end position="366"/>
    </location>
</feature>
<evidence type="ECO:0000256" key="3">
    <source>
        <dbReference type="ARBA" id="ARBA00022475"/>
    </source>
</evidence>
<keyword evidence="4 7" id="KW-0812">Transmembrane</keyword>
<evidence type="ECO:0000256" key="7">
    <source>
        <dbReference type="SAM" id="Phobius"/>
    </source>
</evidence>
<sequence>MFRRAKARARVAFGEKGGNALHGVLLIALFSCSAFYIAEIPFVKSLSFSPLIVGIILGMFYANSLRNRLPEAWTPGIRYCSKQILRAGIVLYGFRLTLADVAAVGVPAVAVDVVVVAGTLLLGVLFGRLMKLDKDTSLLTATGSSICGAAAVLGAEPVVRGESYKTAIAVSTVVIFGTISMFLYPVLYRAGLLDGLGNAGVAIYTGATLHEVAHVAGAGNAMDPSGAFGIAGTATITKMIRVMMLAPVLVVMSFALARSAGRKAVPAEGAAGNAPKRKIAIPWFAFGFIAIIGVNSLLQAASSAETVRDIPFNGAIEYLDTFLLTMAMTALGAETSVDKFRKAGSKPFFLAAALYVWLLVGGYFLTKLALPLLG</sequence>
<evidence type="ECO:0000313" key="8">
    <source>
        <dbReference type="EMBL" id="HIV04276.1"/>
    </source>
</evidence>
<comment type="caution">
    <text evidence="8">The sequence shown here is derived from an EMBL/GenBank/DDBJ whole genome shotgun (WGS) entry which is preliminary data.</text>
</comment>
<comment type="subcellular location">
    <subcellularLocation>
        <location evidence="1">Cell membrane</location>
        <topology evidence="1">Multi-pass membrane protein</topology>
    </subcellularLocation>
</comment>
<accession>A0A9D1NKI5</accession>
<feature type="transmembrane region" description="Helical" evidence="7">
    <location>
        <begin position="44"/>
        <end position="63"/>
    </location>
</feature>
<evidence type="ECO:0000256" key="6">
    <source>
        <dbReference type="ARBA" id="ARBA00023136"/>
    </source>
</evidence>
<dbReference type="PROSITE" id="PS51257">
    <property type="entry name" value="PROKAR_LIPOPROTEIN"/>
    <property type="match status" value="1"/>
</dbReference>
<keyword evidence="3" id="KW-1003">Cell membrane</keyword>
<dbReference type="InterPro" id="IPR004630">
    <property type="entry name" value="UPF0324_YeiH-like"/>
</dbReference>
<dbReference type="InterPro" id="IPR018383">
    <property type="entry name" value="UPF0324_pro"/>
</dbReference>
<feature type="transmembrane region" description="Helical" evidence="7">
    <location>
        <begin position="138"/>
        <end position="155"/>
    </location>
</feature>
<dbReference type="GO" id="GO:0005886">
    <property type="term" value="C:plasma membrane"/>
    <property type="evidence" value="ECO:0007669"/>
    <property type="project" value="UniProtKB-SubCell"/>
</dbReference>
<dbReference type="NCBIfam" id="TIGR00698">
    <property type="entry name" value="YeiH family putative sulfate export transporter"/>
    <property type="match status" value="1"/>
</dbReference>
<dbReference type="PANTHER" id="PTHR30106:SF2">
    <property type="entry name" value="UPF0324 INNER MEMBRANE PROTEIN YEIH"/>
    <property type="match status" value="1"/>
</dbReference>
<feature type="transmembrane region" description="Helical" evidence="7">
    <location>
        <begin position="20"/>
        <end position="38"/>
    </location>
</feature>
<feature type="transmembrane region" description="Helical" evidence="7">
    <location>
        <begin position="108"/>
        <end position="126"/>
    </location>
</feature>
<dbReference type="PANTHER" id="PTHR30106">
    <property type="entry name" value="INNER MEMBRANE PROTEIN YEIH-RELATED"/>
    <property type="match status" value="1"/>
</dbReference>
<keyword evidence="6 7" id="KW-0472">Membrane</keyword>
<proteinExistence type="inferred from homology"/>
<evidence type="ECO:0000256" key="1">
    <source>
        <dbReference type="ARBA" id="ARBA00004651"/>
    </source>
</evidence>
<evidence type="ECO:0000256" key="2">
    <source>
        <dbReference type="ARBA" id="ARBA00007977"/>
    </source>
</evidence>
<feature type="transmembrane region" description="Helical" evidence="7">
    <location>
        <begin position="242"/>
        <end position="260"/>
    </location>
</feature>
<comment type="similarity">
    <text evidence="2">Belongs to the UPF0324 family.</text>
</comment>
<dbReference type="Pfam" id="PF03601">
    <property type="entry name" value="Cons_hypoth698"/>
    <property type="match status" value="1"/>
</dbReference>
<evidence type="ECO:0000313" key="9">
    <source>
        <dbReference type="Proteomes" id="UP000886812"/>
    </source>
</evidence>
<organism evidence="8 9">
    <name type="scientific">Candidatus Spyradosoma merdigallinarum</name>
    <dbReference type="NCBI Taxonomy" id="2840950"/>
    <lineage>
        <taxon>Bacteria</taxon>
        <taxon>Pseudomonadati</taxon>
        <taxon>Verrucomicrobiota</taxon>
        <taxon>Opitutia</taxon>
        <taxon>Opitutia incertae sedis</taxon>
        <taxon>Candidatus Spyradosoma</taxon>
    </lineage>
</organism>
<evidence type="ECO:0000256" key="5">
    <source>
        <dbReference type="ARBA" id="ARBA00022989"/>
    </source>
</evidence>
<keyword evidence="5 7" id="KW-1133">Transmembrane helix</keyword>
<feature type="transmembrane region" description="Helical" evidence="7">
    <location>
        <begin position="167"/>
        <end position="187"/>
    </location>
</feature>
<dbReference type="AlphaFoldDB" id="A0A9D1NKI5"/>
<dbReference type="EMBL" id="DVOG01000099">
    <property type="protein sequence ID" value="HIV04276.1"/>
    <property type="molecule type" value="Genomic_DNA"/>
</dbReference>
<feature type="transmembrane region" description="Helical" evidence="7">
    <location>
        <begin position="280"/>
        <end position="298"/>
    </location>
</feature>
<dbReference type="Proteomes" id="UP000886812">
    <property type="component" value="Unassembled WGS sequence"/>
</dbReference>
<reference evidence="8" key="2">
    <citation type="journal article" date="2021" name="PeerJ">
        <title>Extensive microbial diversity within the chicken gut microbiome revealed by metagenomics and culture.</title>
        <authorList>
            <person name="Gilroy R."/>
            <person name="Ravi A."/>
            <person name="Getino M."/>
            <person name="Pursley I."/>
            <person name="Horton D.L."/>
            <person name="Alikhan N.F."/>
            <person name="Baker D."/>
            <person name="Gharbi K."/>
            <person name="Hall N."/>
            <person name="Watson M."/>
            <person name="Adriaenssens E.M."/>
            <person name="Foster-Nyarko E."/>
            <person name="Jarju S."/>
            <person name="Secka A."/>
            <person name="Antonio M."/>
            <person name="Oren A."/>
            <person name="Chaudhuri R.R."/>
            <person name="La Ragione R."/>
            <person name="Hildebrand F."/>
            <person name="Pallen M.J."/>
        </authorList>
    </citation>
    <scope>NUCLEOTIDE SEQUENCE</scope>
    <source>
        <strain evidence="8">10669</strain>
    </source>
</reference>
<reference evidence="8" key="1">
    <citation type="submission" date="2020-10" db="EMBL/GenBank/DDBJ databases">
        <authorList>
            <person name="Gilroy R."/>
        </authorList>
    </citation>
    <scope>NUCLEOTIDE SEQUENCE</scope>
    <source>
        <strain evidence="8">10669</strain>
    </source>
</reference>